<dbReference type="Proteomes" id="UP000192761">
    <property type="component" value="Unassembled WGS sequence"/>
</dbReference>
<sequence>MACNPNFQEFFDAYIPLIRPMARNLATNEDFLLALVAFEDTWGRDEHNKLLHNIFGLTKAGGRNLHFPTYQACIDYFTTKYKQHFYGVSTLQDWIAGMKKVPYNTVNPVYYIKFTNTYLSVVKHKGECAVK</sequence>
<dbReference type="EMBL" id="FWXD01000020">
    <property type="protein sequence ID" value="SMC28105.1"/>
    <property type="molecule type" value="Genomic_DNA"/>
</dbReference>
<gene>
    <name evidence="1" type="ORF">SAMN02745857_03120</name>
</gene>
<dbReference type="AlphaFoldDB" id="A0A1W1XW72"/>
<reference evidence="1 2" key="1">
    <citation type="submission" date="2017-04" db="EMBL/GenBank/DDBJ databases">
        <authorList>
            <person name="Afonso C.L."/>
            <person name="Miller P.J."/>
            <person name="Scott M.A."/>
            <person name="Spackman E."/>
            <person name="Goraichik I."/>
            <person name="Dimitrov K.M."/>
            <person name="Suarez D.L."/>
            <person name="Swayne D.E."/>
        </authorList>
    </citation>
    <scope>NUCLEOTIDE SEQUENCE [LARGE SCALE GENOMIC DNA]</scope>
    <source>
        <strain evidence="1 2">DSM 23236</strain>
    </source>
</reference>
<dbReference type="STRING" id="1121001.SAMN02745857_03120"/>
<dbReference type="RefSeq" id="WP_084091894.1">
    <property type="nucleotide sequence ID" value="NZ_FWXD01000020.1"/>
</dbReference>
<evidence type="ECO:0000313" key="2">
    <source>
        <dbReference type="Proteomes" id="UP000192761"/>
    </source>
</evidence>
<accession>A0A1W1XW72</accession>
<keyword evidence="2" id="KW-1185">Reference proteome</keyword>
<proteinExistence type="predicted"/>
<name>A0A1W1XW72_9NEIS</name>
<organism evidence="1 2">
    <name type="scientific">Andreprevotia lacus DSM 23236</name>
    <dbReference type="NCBI Taxonomy" id="1121001"/>
    <lineage>
        <taxon>Bacteria</taxon>
        <taxon>Pseudomonadati</taxon>
        <taxon>Pseudomonadota</taxon>
        <taxon>Betaproteobacteria</taxon>
        <taxon>Neisseriales</taxon>
        <taxon>Chitinibacteraceae</taxon>
        <taxon>Andreprevotia</taxon>
    </lineage>
</organism>
<evidence type="ECO:0000313" key="1">
    <source>
        <dbReference type="EMBL" id="SMC28105.1"/>
    </source>
</evidence>
<protein>
    <submittedName>
        <fullName evidence="1">Uncharacterized protein</fullName>
    </submittedName>
</protein>